<reference evidence="1 2" key="1">
    <citation type="submission" date="2024-09" db="EMBL/GenBank/DDBJ databases">
        <authorList>
            <person name="Sun Q."/>
            <person name="Mori K."/>
        </authorList>
    </citation>
    <scope>NUCLEOTIDE SEQUENCE [LARGE SCALE GENOMIC DNA]</scope>
    <source>
        <strain evidence="1 2">CGMCC 1.15906</strain>
    </source>
</reference>
<dbReference type="Proteomes" id="UP001589890">
    <property type="component" value="Unassembled WGS sequence"/>
</dbReference>
<gene>
    <name evidence="1" type="ORF">ACFFGN_14755</name>
</gene>
<evidence type="ECO:0000313" key="2">
    <source>
        <dbReference type="Proteomes" id="UP001589890"/>
    </source>
</evidence>
<proteinExistence type="predicted"/>
<comment type="caution">
    <text evidence="1">The sequence shown here is derived from an EMBL/GenBank/DDBJ whole genome shotgun (WGS) entry which is preliminary data.</text>
</comment>
<name>A0ABV6QNN9_9ACTN</name>
<evidence type="ECO:0000313" key="1">
    <source>
        <dbReference type="EMBL" id="MFC0625337.1"/>
    </source>
</evidence>
<protein>
    <submittedName>
        <fullName evidence="1">Uncharacterized protein</fullName>
    </submittedName>
</protein>
<sequence>MARANLDRQAAKKLGGAGDRLTAIINGIAETHADKPVEEIEAELIRQMGLVGVTGNWRNTAEAIAAGETVELRVP</sequence>
<dbReference type="EMBL" id="JBHLTC010000018">
    <property type="protein sequence ID" value="MFC0625337.1"/>
    <property type="molecule type" value="Genomic_DNA"/>
</dbReference>
<dbReference type="RefSeq" id="WP_380047648.1">
    <property type="nucleotide sequence ID" value="NZ_JBHLTC010000018.1"/>
</dbReference>
<keyword evidence="2" id="KW-1185">Reference proteome</keyword>
<accession>A0ABV6QNN9</accession>
<organism evidence="1 2">
    <name type="scientific">Kribbella deserti</name>
    <dbReference type="NCBI Taxonomy" id="1926257"/>
    <lineage>
        <taxon>Bacteria</taxon>
        <taxon>Bacillati</taxon>
        <taxon>Actinomycetota</taxon>
        <taxon>Actinomycetes</taxon>
        <taxon>Propionibacteriales</taxon>
        <taxon>Kribbellaceae</taxon>
        <taxon>Kribbella</taxon>
    </lineage>
</organism>